<dbReference type="InterPro" id="IPR001647">
    <property type="entry name" value="HTH_TetR"/>
</dbReference>
<dbReference type="InterPro" id="IPR054156">
    <property type="entry name" value="YxaF_TetR_C"/>
</dbReference>
<dbReference type="AlphaFoldDB" id="A0A6S6UAX3"/>
<keyword evidence="3" id="KW-0804">Transcription</keyword>
<dbReference type="InterPro" id="IPR036271">
    <property type="entry name" value="Tet_transcr_reg_TetR-rel_C_sf"/>
</dbReference>
<keyword evidence="1" id="KW-0805">Transcription regulation</keyword>
<gene>
    <name evidence="6" type="ORF">HELGO_WM27370</name>
</gene>
<evidence type="ECO:0000256" key="3">
    <source>
        <dbReference type="ARBA" id="ARBA00023163"/>
    </source>
</evidence>
<dbReference type="SUPFAM" id="SSF46689">
    <property type="entry name" value="Homeodomain-like"/>
    <property type="match status" value="1"/>
</dbReference>
<protein>
    <submittedName>
        <fullName evidence="6">Transcriptional regulator, TetR family</fullName>
    </submittedName>
</protein>
<dbReference type="PANTHER" id="PTHR47506">
    <property type="entry name" value="TRANSCRIPTIONAL REGULATORY PROTEIN"/>
    <property type="match status" value="1"/>
</dbReference>
<evidence type="ECO:0000256" key="4">
    <source>
        <dbReference type="PROSITE-ProRule" id="PRU00335"/>
    </source>
</evidence>
<evidence type="ECO:0000259" key="5">
    <source>
        <dbReference type="PROSITE" id="PS50977"/>
    </source>
</evidence>
<dbReference type="EMBL" id="CACVAZ010000221">
    <property type="protein sequence ID" value="CAA6827457.1"/>
    <property type="molecule type" value="Genomic_DNA"/>
</dbReference>
<dbReference type="GO" id="GO:0003677">
    <property type="term" value="F:DNA binding"/>
    <property type="evidence" value="ECO:0007669"/>
    <property type="project" value="UniProtKB-UniRule"/>
</dbReference>
<dbReference type="PROSITE" id="PS50977">
    <property type="entry name" value="HTH_TETR_2"/>
    <property type="match status" value="1"/>
</dbReference>
<dbReference type="Pfam" id="PF00440">
    <property type="entry name" value="TetR_N"/>
    <property type="match status" value="1"/>
</dbReference>
<feature type="domain" description="HTH tetR-type" evidence="5">
    <location>
        <begin position="5"/>
        <end position="65"/>
    </location>
</feature>
<dbReference type="InterPro" id="IPR009057">
    <property type="entry name" value="Homeodomain-like_sf"/>
</dbReference>
<sequence length="191" mass="22271">MKKKQSTREEILDAIFMLVYINGYNGTSMSMILKECNIPKGSLYHYFKSKKEMVLAVIKERLAPRMDKFYNFTDNENKHSIDILIDTIINISQKEQLIKYGCPLNRLNQEMSSIDKDFESAITQIYNHIREKIVLLLNKSNLEKDINIEKLSEFVIANVWGALSLSPTQSSKKRYLDTISYLIDYLKSLKN</sequence>
<keyword evidence="2 4" id="KW-0238">DNA-binding</keyword>
<feature type="DNA-binding region" description="H-T-H motif" evidence="4">
    <location>
        <begin position="28"/>
        <end position="47"/>
    </location>
</feature>
<reference evidence="6" key="1">
    <citation type="submission" date="2020-01" db="EMBL/GenBank/DDBJ databases">
        <authorList>
            <person name="Meier V. D."/>
            <person name="Meier V D."/>
        </authorList>
    </citation>
    <scope>NUCLEOTIDE SEQUENCE</scope>
    <source>
        <strain evidence="6">HLG_WM_MAG_02</strain>
    </source>
</reference>
<accession>A0A6S6UAX3</accession>
<dbReference type="Gene3D" id="1.10.357.10">
    <property type="entry name" value="Tetracycline Repressor, domain 2"/>
    <property type="match status" value="1"/>
</dbReference>
<organism evidence="6">
    <name type="scientific">uncultured Sulfurovum sp</name>
    <dbReference type="NCBI Taxonomy" id="269237"/>
    <lineage>
        <taxon>Bacteria</taxon>
        <taxon>Pseudomonadati</taxon>
        <taxon>Campylobacterota</taxon>
        <taxon>Epsilonproteobacteria</taxon>
        <taxon>Campylobacterales</taxon>
        <taxon>Sulfurovaceae</taxon>
        <taxon>Sulfurovum</taxon>
        <taxon>environmental samples</taxon>
    </lineage>
</organism>
<proteinExistence type="predicted"/>
<dbReference type="SUPFAM" id="SSF48498">
    <property type="entry name" value="Tetracyclin repressor-like, C-terminal domain"/>
    <property type="match status" value="1"/>
</dbReference>
<name>A0A6S6UAX3_9BACT</name>
<dbReference type="PRINTS" id="PR00455">
    <property type="entry name" value="HTHTETR"/>
</dbReference>
<evidence type="ECO:0000256" key="2">
    <source>
        <dbReference type="ARBA" id="ARBA00023125"/>
    </source>
</evidence>
<dbReference type="PANTHER" id="PTHR47506:SF3">
    <property type="entry name" value="HTH-TYPE TRANSCRIPTIONAL REGULATOR LMRA"/>
    <property type="match status" value="1"/>
</dbReference>
<evidence type="ECO:0000313" key="6">
    <source>
        <dbReference type="EMBL" id="CAA6827457.1"/>
    </source>
</evidence>
<evidence type="ECO:0000256" key="1">
    <source>
        <dbReference type="ARBA" id="ARBA00023015"/>
    </source>
</evidence>
<dbReference type="Pfam" id="PF21993">
    <property type="entry name" value="TetR_C_13_2"/>
    <property type="match status" value="1"/>
</dbReference>